<organism evidence="4 5">
    <name type="scientific">Blattamonas nauphoetae</name>
    <dbReference type="NCBI Taxonomy" id="2049346"/>
    <lineage>
        <taxon>Eukaryota</taxon>
        <taxon>Metamonada</taxon>
        <taxon>Preaxostyla</taxon>
        <taxon>Oxymonadida</taxon>
        <taxon>Blattamonas</taxon>
    </lineage>
</organism>
<dbReference type="InterPro" id="IPR000719">
    <property type="entry name" value="Prot_kinase_dom"/>
</dbReference>
<keyword evidence="2" id="KW-0472">Membrane</keyword>
<reference evidence="4 5" key="1">
    <citation type="journal article" date="2022" name="bioRxiv">
        <title>Genomics of Preaxostyla Flagellates Illuminates Evolutionary Transitions and the Path Towards Mitochondrial Loss.</title>
        <authorList>
            <person name="Novak L.V.F."/>
            <person name="Treitli S.C."/>
            <person name="Pyrih J."/>
            <person name="Halakuc P."/>
            <person name="Pipaliya S.V."/>
            <person name="Vacek V."/>
            <person name="Brzon O."/>
            <person name="Soukal P."/>
            <person name="Eme L."/>
            <person name="Dacks J.B."/>
            <person name="Karnkowska A."/>
            <person name="Elias M."/>
            <person name="Hampl V."/>
        </authorList>
    </citation>
    <scope>NUCLEOTIDE SEQUENCE [LARGE SCALE GENOMIC DNA]</scope>
    <source>
        <strain evidence="4">NAU3</strain>
        <tissue evidence="4">Gut</tissue>
    </source>
</reference>
<dbReference type="Proteomes" id="UP001281761">
    <property type="component" value="Unassembled WGS sequence"/>
</dbReference>
<feature type="transmembrane region" description="Helical" evidence="2">
    <location>
        <begin position="1779"/>
        <end position="1802"/>
    </location>
</feature>
<comment type="caution">
    <text evidence="4">The sequence shown here is derived from an EMBL/GenBank/DDBJ whole genome shotgun (WGS) entry which is preliminary data.</text>
</comment>
<evidence type="ECO:0000313" key="4">
    <source>
        <dbReference type="EMBL" id="KAK2961090.1"/>
    </source>
</evidence>
<dbReference type="InterPro" id="IPR051681">
    <property type="entry name" value="Ser/Thr_Kinases-Pseudokinases"/>
</dbReference>
<keyword evidence="2" id="KW-0812">Transmembrane</keyword>
<dbReference type="EMBL" id="JARBJD010000018">
    <property type="protein sequence ID" value="KAK2961090.1"/>
    <property type="molecule type" value="Genomic_DNA"/>
</dbReference>
<accession>A0ABQ9YBF4</accession>
<sequence>MSNADVSTVVHSVSIVNVTSSQSKPLFPPKRLSQTCSGMSVSHSVGALQNTIVQDPNLGGSLLYQNSTFNSCQSTASSLYDTSIASAFAPLLSEHLKEMNPPYDFTDDQYENELSHLYWSITKFTSITVPQVHTYATATTPITYTNCSFIQMIEDTSENFGKGGAALRHMCQAPLTITNCRFEECHSEKGPGGAIFASSSYDFGAPSITIDSSRFDHCSTGHFGGAIVITYKVYTSIIHSNFTHCGATNSQGIPTGTGGALYVLTCSVSFSKFVNNTATQSGAGYAQQSASLMFCHFAGNTAGAYRDFLVPAPFNSVATMFGCTESSDQSSSTDEVLFVENGATGLDCSYSSPCGSLSSALSKVSSSQIKTIKVGAGSYGTVSLVASSHPTITQYHSEDSMNTDNPVLLFSLEVNVRTEIQLQRMHLRPLPGLALVSCSYNDANITMDSLQMMAIANISTAPFSFSAGNSTFTACHFEDLSSMQCSLIDITASAVVSLKRCFFRRIDGSSSVITVIEGELDILNCLFRSLTRTSGNGAAGLDCQQPSSLSITASFAHCHSTGPCGALLLNKTDTSKIIDFTITFFDNRGKDDTVAHDIYLIGMVVSDLDIYSSFLKSLSLTPSVKDDLNGTHTFSQPISIMIFSDWDISSQFSNCHSAISTSELENIDLSPLVCQGNSFSLNFSTLPEQINRMQPLIAFSTFFLQGPSGVFSHPILAQSEGSTGPLITLKPQSTLYLRCVRLLTITQHTDPMIVVEKEASLHLSLCSVSSDGTDSKRSIVRSWGNVNVNDVWFSNIKFVGGSCFETFDGSIAVQHSGSHIVVSNLTTTENGAFINSHNTSLNLPNLTIFNCHATNGGALYARDCPSISMKALVHGCSATQNGGGVCVEGVGWGDSPSLTLNPCYFVDCSAVLGGGIFVNTSNYTSPSFGFSGSPIEFFGIIHFFRAFSGCSAQKGAGLFLDGSDMSQMNLGNYSIISNDDAVCDGSDFFFSQSVADSQDDFGQFLNDSFDSVTSFSGRSMDETGRFKHVEVGGYPELSFNLPPPLLQVVNWDNPPSESCVLYSISCSSIHMYLPLFHTKTENGGYLLIPIELNDLLFFFESGVVRKQSALVKMFEDEYVPVSPPVNVHLGSGVIKEFSPFLVVAEEGSLEFSKINFVWRINHPLCSSLDPTATVAITECHFEIRTNLSIPFVSCTCGSLVIKQTSFTTLTPNIIASPLITSDTLSTTTSNSELNLRIEMSHVTFRDVTVDEGTDSVVFFKNPDWMKLDHVNFERVVKTDNSRATRMIVHGRNLADVIEYVPNNGFPERGGEFDTLYESHDEAEPVGSDFRNQTLLLYFHFHSAPTIIVKSTGGDGFWCGDDTFPCASLDESDRHLADSVLCTIAIVDVARLKGEVDLTPDKTAIVSKGGSKVTVAVSTDGSLVNKADTITHSLALESLLFSLTSDRTSTLLRSESGLMTITSCSFTSSSALSSLLVSVTGGVFEMSKVDFSLITFSDTVLSFATFDSVKFSNVDHKSCAPVTFMTFEGSSDRPQVELRDCVFTGPPTQSSQNDDTLCSWTSSLIVVHSCSFDSYSSSFSHLSQGALHVMSSKVKIVGGQMADNNPHSSSFPNMNRNIRCEGASSIELDTSPSDSDTLWINTDSDCVVKGNTGSEVMNSFFVPTLTPTSCSATFTKKTGEYSIVMKGTLLIPCGLAFVILDVANTNAEPVRMPLSAETTSEVNESSITMTLLSNDVSELEAKNEWLGYLAFGQTGKTDSFTFKLSQKQALAQAVRKTLPWLIPLVVILVVLLLLALFVVIFCIRRKTRNQQNTSEMSEQDTVQVEDEKIVVLDDTQGNLHAIDQIESVTQSSPDDTKHVKTNLPSLPIQEPHVEAIVCSEKMEKSLVREVDTLYNALHVNERKRLFAKRDFQKQLALGLKSIAGANKLTDVLTKMSSHWVMFDAQGNACLKCQESTQQIPLPQSSGGTQPVTPSKDGHRWKAPEVAKAEEEKDFGRLIDGNKAAVFSLGLILWEIETGLVPFGELDAINAQRQIGTGTLPKMEGVNSSMVDVIESCLRLEPDDRPTLSTIWTALHSIPDEAPAIVENDIVGTH</sequence>
<dbReference type="SUPFAM" id="SSF56112">
    <property type="entry name" value="Protein kinase-like (PK-like)"/>
    <property type="match status" value="1"/>
</dbReference>
<feature type="compositionally biased region" description="Polar residues" evidence="1">
    <location>
        <begin position="1957"/>
        <end position="1971"/>
    </location>
</feature>
<dbReference type="PANTHER" id="PTHR44329">
    <property type="entry name" value="SERINE/THREONINE-PROTEIN KINASE TNNI3K-RELATED"/>
    <property type="match status" value="1"/>
</dbReference>
<gene>
    <name evidence="4" type="ORF">BLNAU_3858</name>
</gene>
<name>A0ABQ9YBF4_9EUKA</name>
<evidence type="ECO:0000256" key="2">
    <source>
        <dbReference type="SAM" id="Phobius"/>
    </source>
</evidence>
<dbReference type="InterPro" id="IPR011009">
    <property type="entry name" value="Kinase-like_dom_sf"/>
</dbReference>
<dbReference type="InterPro" id="IPR011050">
    <property type="entry name" value="Pectin_lyase_fold/virulence"/>
</dbReference>
<dbReference type="PROSITE" id="PS50011">
    <property type="entry name" value="PROTEIN_KINASE_DOM"/>
    <property type="match status" value="1"/>
</dbReference>
<keyword evidence="5" id="KW-1185">Reference proteome</keyword>
<keyword evidence="2" id="KW-1133">Transmembrane helix</keyword>
<dbReference type="SUPFAM" id="SSF51126">
    <property type="entry name" value="Pectin lyase-like"/>
    <property type="match status" value="3"/>
</dbReference>
<feature type="domain" description="Protein kinase" evidence="3">
    <location>
        <begin position="1739"/>
        <end position="2077"/>
    </location>
</feature>
<protein>
    <recommendedName>
        <fullName evidence="3">Protein kinase domain-containing protein</fullName>
    </recommendedName>
</protein>
<evidence type="ECO:0000259" key="3">
    <source>
        <dbReference type="PROSITE" id="PS50011"/>
    </source>
</evidence>
<feature type="region of interest" description="Disordered" evidence="1">
    <location>
        <begin position="1957"/>
        <end position="1980"/>
    </location>
</feature>
<evidence type="ECO:0000256" key="1">
    <source>
        <dbReference type="SAM" id="MobiDB-lite"/>
    </source>
</evidence>
<dbReference type="Pfam" id="PF07714">
    <property type="entry name" value="PK_Tyr_Ser-Thr"/>
    <property type="match status" value="1"/>
</dbReference>
<dbReference type="InterPro" id="IPR001245">
    <property type="entry name" value="Ser-Thr/Tyr_kinase_cat_dom"/>
</dbReference>
<proteinExistence type="predicted"/>
<evidence type="ECO:0000313" key="5">
    <source>
        <dbReference type="Proteomes" id="UP001281761"/>
    </source>
</evidence>
<dbReference type="Gene3D" id="1.10.510.10">
    <property type="entry name" value="Transferase(Phosphotransferase) domain 1"/>
    <property type="match status" value="1"/>
</dbReference>